<dbReference type="Pfam" id="PF00353">
    <property type="entry name" value="HemolysinCabind"/>
    <property type="match status" value="3"/>
</dbReference>
<evidence type="ECO:0000256" key="1">
    <source>
        <dbReference type="ARBA" id="ARBA00004613"/>
    </source>
</evidence>
<dbReference type="SUPFAM" id="SSF51120">
    <property type="entry name" value="beta-Roll"/>
    <property type="match status" value="1"/>
</dbReference>
<dbReference type="OrthoDB" id="7876310at2"/>
<evidence type="ECO:0000259" key="8">
    <source>
        <dbReference type="PROSITE" id="PS50853"/>
    </source>
</evidence>
<keyword evidence="9" id="KW-0560">Oxidoreductase</keyword>
<accession>A0A4R8ZKD7</accession>
<keyword evidence="6" id="KW-0119">Carbohydrate metabolism</keyword>
<dbReference type="GO" id="GO:0000272">
    <property type="term" value="P:polysaccharide catabolic process"/>
    <property type="evidence" value="ECO:0007669"/>
    <property type="project" value="UniProtKB-KW"/>
</dbReference>
<keyword evidence="10" id="KW-1185">Reference proteome</keyword>
<feature type="domain" description="Fibronectin type-III" evidence="8">
    <location>
        <begin position="1558"/>
        <end position="1656"/>
    </location>
</feature>
<dbReference type="SUPFAM" id="SSF49265">
    <property type="entry name" value="Fibronectin type III"/>
    <property type="match status" value="2"/>
</dbReference>
<dbReference type="InterPro" id="IPR011049">
    <property type="entry name" value="Serralysin-like_metalloprot_C"/>
</dbReference>
<dbReference type="Gene3D" id="2.60.40.10">
    <property type="entry name" value="Immunoglobulins"/>
    <property type="match status" value="3"/>
</dbReference>
<evidence type="ECO:0000256" key="2">
    <source>
        <dbReference type="ARBA" id="ARBA00022525"/>
    </source>
</evidence>
<keyword evidence="5" id="KW-0326">Glycosidase</keyword>
<dbReference type="PANTHER" id="PTHR11475">
    <property type="entry name" value="OXIDASE/PEROXIDASE"/>
    <property type="match status" value="1"/>
</dbReference>
<keyword evidence="6" id="KW-0624">Polysaccharide degradation</keyword>
<dbReference type="InterPro" id="IPR037120">
    <property type="entry name" value="Haem_peroxidase_sf_animal"/>
</dbReference>
<dbReference type="Gene3D" id="2.60.40.1220">
    <property type="match status" value="2"/>
</dbReference>
<evidence type="ECO:0000313" key="10">
    <source>
        <dbReference type="Proteomes" id="UP000298424"/>
    </source>
</evidence>
<dbReference type="PROSITE" id="PS00330">
    <property type="entry name" value="HEMOLYSIN_CALCIUM"/>
    <property type="match status" value="1"/>
</dbReference>
<organism evidence="9 10">
    <name type="scientific">Cryobacterium lyxosi</name>
    <dbReference type="NCBI Taxonomy" id="1259228"/>
    <lineage>
        <taxon>Bacteria</taxon>
        <taxon>Bacillati</taxon>
        <taxon>Actinomycetota</taxon>
        <taxon>Actinomycetes</taxon>
        <taxon>Micrococcales</taxon>
        <taxon>Microbacteriaceae</taxon>
        <taxon>Cryobacterium</taxon>
    </lineage>
</organism>
<feature type="region of interest" description="Disordered" evidence="7">
    <location>
        <begin position="327"/>
        <end position="350"/>
    </location>
</feature>
<dbReference type="Gene3D" id="1.10.640.10">
    <property type="entry name" value="Haem peroxidase domain superfamily, animal type"/>
    <property type="match status" value="1"/>
</dbReference>
<dbReference type="GO" id="GO:0004601">
    <property type="term" value="F:peroxidase activity"/>
    <property type="evidence" value="ECO:0007669"/>
    <property type="project" value="UniProtKB-KW"/>
</dbReference>
<evidence type="ECO:0000256" key="3">
    <source>
        <dbReference type="ARBA" id="ARBA00022729"/>
    </source>
</evidence>
<dbReference type="Pfam" id="PF00041">
    <property type="entry name" value="fn3"/>
    <property type="match status" value="3"/>
</dbReference>
<dbReference type="Proteomes" id="UP000298424">
    <property type="component" value="Unassembled WGS sequence"/>
</dbReference>
<dbReference type="InterPro" id="IPR036116">
    <property type="entry name" value="FN3_sf"/>
</dbReference>
<dbReference type="InterPro" id="IPR013783">
    <property type="entry name" value="Ig-like_fold"/>
</dbReference>
<protein>
    <submittedName>
        <fullName evidence="9">Heme peroxidase</fullName>
    </submittedName>
</protein>
<keyword evidence="9" id="KW-0575">Peroxidase</keyword>
<dbReference type="GO" id="GO:0016798">
    <property type="term" value="F:hydrolase activity, acting on glycosyl bonds"/>
    <property type="evidence" value="ECO:0007669"/>
    <property type="project" value="UniProtKB-KW"/>
</dbReference>
<keyword evidence="3" id="KW-0732">Signal</keyword>
<dbReference type="Pfam" id="PF13205">
    <property type="entry name" value="Big_5"/>
    <property type="match status" value="2"/>
</dbReference>
<feature type="domain" description="Fibronectin type-III" evidence="8">
    <location>
        <begin position="1459"/>
        <end position="1552"/>
    </location>
</feature>
<dbReference type="GO" id="GO:0020037">
    <property type="term" value="F:heme binding"/>
    <property type="evidence" value="ECO:0007669"/>
    <property type="project" value="InterPro"/>
</dbReference>
<comment type="subcellular location">
    <subcellularLocation>
        <location evidence="1">Secreted</location>
    </subcellularLocation>
</comment>
<keyword evidence="5" id="KW-0378">Hydrolase</keyword>
<dbReference type="EMBL" id="SOGT01000002">
    <property type="protein sequence ID" value="TFD28625.1"/>
    <property type="molecule type" value="Genomic_DNA"/>
</dbReference>
<evidence type="ECO:0000313" key="9">
    <source>
        <dbReference type="EMBL" id="TFD28625.1"/>
    </source>
</evidence>
<dbReference type="InterPro" id="IPR001343">
    <property type="entry name" value="Hemolysn_Ca-bd"/>
</dbReference>
<dbReference type="SUPFAM" id="SSF48113">
    <property type="entry name" value="Heme-dependent peroxidases"/>
    <property type="match status" value="1"/>
</dbReference>
<proteinExistence type="predicted"/>
<feature type="region of interest" description="Disordered" evidence="7">
    <location>
        <begin position="491"/>
        <end position="511"/>
    </location>
</feature>
<dbReference type="GO" id="GO:0005509">
    <property type="term" value="F:calcium ion binding"/>
    <property type="evidence" value="ECO:0007669"/>
    <property type="project" value="InterPro"/>
</dbReference>
<feature type="region of interest" description="Disordered" evidence="7">
    <location>
        <begin position="15"/>
        <end position="37"/>
    </location>
</feature>
<dbReference type="InterPro" id="IPR003961">
    <property type="entry name" value="FN3_dom"/>
</dbReference>
<evidence type="ECO:0000256" key="5">
    <source>
        <dbReference type="ARBA" id="ARBA00023295"/>
    </source>
</evidence>
<dbReference type="PROSITE" id="PS50853">
    <property type="entry name" value="FN3"/>
    <property type="match status" value="3"/>
</dbReference>
<dbReference type="InterPro" id="IPR032812">
    <property type="entry name" value="SbsA_Ig"/>
</dbReference>
<dbReference type="PANTHER" id="PTHR11475:SF4">
    <property type="entry name" value="CHORION PEROXIDASE"/>
    <property type="match status" value="1"/>
</dbReference>
<reference evidence="9 10" key="1">
    <citation type="submission" date="2019-03" db="EMBL/GenBank/DDBJ databases">
        <title>Genomics of glacier-inhabiting Cryobacterium strains.</title>
        <authorList>
            <person name="Liu Q."/>
            <person name="Xin Y.-H."/>
        </authorList>
    </citation>
    <scope>NUCLEOTIDE SEQUENCE [LARGE SCALE GENOMIC DNA]</scope>
    <source>
        <strain evidence="9 10">TMT1-1</strain>
    </source>
</reference>
<evidence type="ECO:0000256" key="4">
    <source>
        <dbReference type="ARBA" id="ARBA00023180"/>
    </source>
</evidence>
<keyword evidence="2" id="KW-0964">Secreted</keyword>
<dbReference type="CDD" id="cd09821">
    <property type="entry name" value="An_peroxidase_bacterial_2"/>
    <property type="match status" value="1"/>
</dbReference>
<dbReference type="GO" id="GO:0005576">
    <property type="term" value="C:extracellular region"/>
    <property type="evidence" value="ECO:0007669"/>
    <property type="project" value="UniProtKB-SubCell"/>
</dbReference>
<dbReference type="InterPro" id="IPR010255">
    <property type="entry name" value="Haem_peroxidase_sf"/>
</dbReference>
<dbReference type="CDD" id="cd00063">
    <property type="entry name" value="FN3"/>
    <property type="match status" value="3"/>
</dbReference>
<sequence>MSRFKIKEIVRSTRGITGMRGSPSSPGVERPTPAPQGAFRTTTRVVAAGMAVVLYAGLGLGSAISASAVVAPVGQGFTVTTSDLAYILKQIKIAEAHVANTTSATGPCGALVGTGANQIGSPLLSLGLRTVDGSCNNLQPGQDQFGAADQVFPRLAKPTFSPADVTPSSFGPPNPTSYTQKKGLIFDSEPRTVSNLIVDQTSTNPAAIAAAGNPVRTQGNEGVVACTTDPSPDVPFGVPAGCIPSNETLFMPNVTTDVGLSPPYNSLFTLFGQFFDHGIDQTVKGGGTVFVPLKADDPLRVSGPDGIAGNGDEVLASQAFMVLTRGQNQPGPDGVTGDDPATAADESADDVQDALNTDSPWVDQSQTYTSHPSHQVFLREYVTEGGHPVATGKMLGGPTGPSAGGMATWATTKAQAANVLGLLLTDQDVLNVPMLAADAYGKFIPGPARGMPQYATATGLVEGDTASPVPVPANALYFKTPFLTDIAHNAEPKAGLTPDSNTTASADFASQPAGTYDDEMLDTHFIAGDGRVNENIGLTAIHQVFHSEHDRLIGDIEKTLTNDTSAKGIAALAEWKLASGAAGWNGDRLFQAARFVTEMEYQHLVFEEFARKVQPGINPFEPFAFTQTEINPAITAEFAHAVYRFGHSMLTETISRRNEDKPGTDGVFGTSDDVLGTQNDVSLLKGFLNPPAYTDGGPDGQLTSEEAAGSVIMGMSDQVGNELDEFVTDTLRNNLLGLPLDLASVNMARARSEGVPRLNVFRRDLFNKTNDGALRPYTNWIDFGENLKHPESLINFVAAYGQFPTITGATTLDGKRDAARLIVSPDALAGEFSPDGAMDFMNSTGAWVNSGTHSITGLDDVDLWVGGLAEMTTPFGGLLGTTFNYVFEKQMTDLQNGDRLYYLARTPGMNLRTQLEGNSFAELMMRNTTAHTLKADPFATADCKFELKNLAGTVEGFAASGNTVANDPQSECNETALLIRMPDGTIKYRARNTVDPAGINGQAVYNGTGQVDRIYGGNDNDTFWGGLGNDLIEGGGGADVALGGEGSDIITDVAGDDVPKGGPGNDAIDAGPGLDIIMGGEGKDFTNGGANANTTFGGADDDFIMLGESLDAALGDGGDDWEEGGNQPDLMIGDSSNLFFLDDSQKPGNDFMIGQGGDDDYDMEGGDDIGVGGPGIEKVAGGSGYDWSTGQGDPQAQDSDLALPIAPLDILQVGVRDKYNEVEALSGWKLNDTLRGDDRVPSAVGGGGFIGCDVVDQAGVDRIAGLDALIPEFTTTLASVVAVSAQGDCPILTGPNVWGAGNVLLGGGGSDLIEGRGADDIIDGDAFLSLRLSVRTNPSDSATEIGSASITGTNQSAMASQYLSDGAGGFFGPTLQQAVFAGSVDPGDIVAVREILYGSGGIDTARFSGLTSDYAITTTGGDGTLGSAGSTTTVLDNRGTDGTDTLRNIERLQFSDTVAPGTPTTVSAVAGNGEATVDWVSSPTGIPTSFSVKVLDSAGVEVGALRSAPATAVDLIVTGLTNGSSYTFQVSATNAEGTSAFSASSNVVTPSAPVVPVVPGAPTIGTSVAGNAEVTVNWLAPGAVPNAPPVTGYVVRTFIGAGSTATGTTTVADVTSTVIESLTNGTGYTFDVAAINEVGTGAPSARSEVVTPTAPVVQEVAGAPTIGTSVAGNASVTVNWAAPAPVANAEPITGYRVRTFIGAGATATGTTTVANVTAAVIGSLTNGTGYTFDVAAINAVGTGAASARSIVVTPRTEFVLPTVTTRTPAAGTRSVSQTGNLTATFSEPVTGVSRTTFVLRLGATAVSASVSYNATTQVATLNPSATLLADRTYTATLSGIRDVAGNTMVASSWTFITGPAPRIQNRTPAPGAVAVRRNANVITTFSEDITGVNATTVRITQVSTGAVVTSVAAFNATTNVLTINPSVSLSSNVQYRVTITGGNTSVRDLAGNPLVTSTWTFTTGAAL</sequence>
<dbReference type="InterPro" id="IPR014755">
    <property type="entry name" value="Cu-Rt/internalin_Ig-like"/>
</dbReference>
<dbReference type="PROSITE" id="PS50292">
    <property type="entry name" value="PEROXIDASE_3"/>
    <property type="match status" value="1"/>
</dbReference>
<name>A0A4R8ZKD7_9MICO</name>
<dbReference type="InterPro" id="IPR018511">
    <property type="entry name" value="Hemolysin-typ_Ca-bd_CS"/>
</dbReference>
<gene>
    <name evidence="9" type="ORF">E3T27_01650</name>
</gene>
<feature type="domain" description="Fibronectin type-III" evidence="8">
    <location>
        <begin position="1660"/>
        <end position="1756"/>
    </location>
</feature>
<evidence type="ECO:0000256" key="7">
    <source>
        <dbReference type="SAM" id="MobiDB-lite"/>
    </source>
</evidence>
<comment type="caution">
    <text evidence="9">The sequence shown here is derived from an EMBL/GenBank/DDBJ whole genome shotgun (WGS) entry which is preliminary data.</text>
</comment>
<dbReference type="SMART" id="SM00060">
    <property type="entry name" value="FN3"/>
    <property type="match status" value="3"/>
</dbReference>
<dbReference type="GO" id="GO:0006979">
    <property type="term" value="P:response to oxidative stress"/>
    <property type="evidence" value="ECO:0007669"/>
    <property type="project" value="InterPro"/>
</dbReference>
<dbReference type="Gene3D" id="2.150.10.10">
    <property type="entry name" value="Serralysin-like metalloprotease, C-terminal"/>
    <property type="match status" value="1"/>
</dbReference>
<dbReference type="InterPro" id="IPR019791">
    <property type="entry name" value="Haem_peroxidase_animal"/>
</dbReference>
<keyword evidence="4" id="KW-0325">Glycoprotein</keyword>
<evidence type="ECO:0000256" key="6">
    <source>
        <dbReference type="ARBA" id="ARBA00023326"/>
    </source>
</evidence>
<dbReference type="Pfam" id="PF03098">
    <property type="entry name" value="An_peroxidase"/>
    <property type="match status" value="2"/>
</dbReference>